<protein>
    <recommendedName>
        <fullName evidence="4">TRAP transporter solute receptor, TAXI family</fullName>
    </recommendedName>
</protein>
<evidence type="ECO:0000313" key="3">
    <source>
        <dbReference type="Proteomes" id="UP000199516"/>
    </source>
</evidence>
<dbReference type="AlphaFoldDB" id="A0A1I2BF82"/>
<keyword evidence="3" id="KW-1185">Reference proteome</keyword>
<dbReference type="CDD" id="cd13520">
    <property type="entry name" value="PBP2_TAXI_TRAP"/>
    <property type="match status" value="1"/>
</dbReference>
<dbReference type="Gene3D" id="3.40.190.10">
    <property type="entry name" value="Periplasmic binding protein-like II"/>
    <property type="match status" value="2"/>
</dbReference>
<dbReference type="PANTHER" id="PTHR42941:SF1">
    <property type="entry name" value="SLL1037 PROTEIN"/>
    <property type="match status" value="1"/>
</dbReference>
<gene>
    <name evidence="2" type="ORF">SAMN05192532_102270</name>
</gene>
<dbReference type="Proteomes" id="UP000199516">
    <property type="component" value="Unassembled WGS sequence"/>
</dbReference>
<dbReference type="EMBL" id="FONT01000002">
    <property type="protein sequence ID" value="SFE54776.1"/>
    <property type="molecule type" value="Genomic_DNA"/>
</dbReference>
<evidence type="ECO:0008006" key="4">
    <source>
        <dbReference type="Google" id="ProtNLM"/>
    </source>
</evidence>
<dbReference type="PROSITE" id="PS51257">
    <property type="entry name" value="PROKAR_LIPOPROTEIN"/>
    <property type="match status" value="1"/>
</dbReference>
<dbReference type="STRING" id="930128.SAMN05192532_102270"/>
<keyword evidence="1" id="KW-0732">Signal</keyword>
<name>A0A1I2BF82_9BACI</name>
<dbReference type="RefSeq" id="WP_091658602.1">
    <property type="nucleotide sequence ID" value="NZ_FONT01000002.1"/>
</dbReference>
<dbReference type="NCBIfam" id="TIGR02122">
    <property type="entry name" value="TRAP_TAXI"/>
    <property type="match status" value="1"/>
</dbReference>
<proteinExistence type="predicted"/>
<reference evidence="2 3" key="1">
    <citation type="submission" date="2016-10" db="EMBL/GenBank/DDBJ databases">
        <authorList>
            <person name="de Groot N.N."/>
        </authorList>
    </citation>
    <scope>NUCLEOTIDE SEQUENCE [LARGE SCALE GENOMIC DNA]</scope>
    <source>
        <strain evidence="2 3">DSM 23995</strain>
    </source>
</reference>
<accession>A0A1I2BF82</accession>
<evidence type="ECO:0000313" key="2">
    <source>
        <dbReference type="EMBL" id="SFE54776.1"/>
    </source>
</evidence>
<organism evidence="2 3">
    <name type="scientific">Alteribacillus iranensis</name>
    <dbReference type="NCBI Taxonomy" id="930128"/>
    <lineage>
        <taxon>Bacteria</taxon>
        <taxon>Bacillati</taxon>
        <taxon>Bacillota</taxon>
        <taxon>Bacilli</taxon>
        <taxon>Bacillales</taxon>
        <taxon>Bacillaceae</taxon>
        <taxon>Alteribacillus</taxon>
    </lineage>
</organism>
<evidence type="ECO:0000256" key="1">
    <source>
        <dbReference type="SAM" id="SignalP"/>
    </source>
</evidence>
<feature type="signal peptide" evidence="1">
    <location>
        <begin position="1"/>
        <end position="21"/>
    </location>
</feature>
<sequence length="341" mass="36745">MKKIGFIAIMVIAVMSMIGCVDETGQPASDSTGENAEAKGYLQETDNYKISFTTGGETGVLYPLGAIMSDFWSGELPNVEATSSASNGSTQNLTFLSQGEAEVGLTMGNVLMEAYHGEGDFEGEPYEDVRVLAGLHQNYDYIVAREGSGVESVKDLEGRDFVPGATGSGTEKVSRLILDAYGLSIDDVNASFVGFGEATELMRNKQIDAAIISSGIPASAVTEALSTADGKLLDIDEEQRDKLVEENSFYIKSEIPAGTYDGQEEAVKTTSLQNILVTDASMPDDVAYDLVKSFWENQEQMEGSHGVFDEFDVENVMLGTGEVPFHPGAKKYYEEQGVLEE</sequence>
<dbReference type="InterPro" id="IPR011852">
    <property type="entry name" value="TRAP_TAXI"/>
</dbReference>
<dbReference type="PANTHER" id="PTHR42941">
    <property type="entry name" value="SLL1037 PROTEIN"/>
    <property type="match status" value="1"/>
</dbReference>
<dbReference type="SUPFAM" id="SSF53850">
    <property type="entry name" value="Periplasmic binding protein-like II"/>
    <property type="match status" value="1"/>
</dbReference>
<dbReference type="Pfam" id="PF16868">
    <property type="entry name" value="NMT1_3"/>
    <property type="match status" value="1"/>
</dbReference>
<feature type="chain" id="PRO_5039618812" description="TRAP transporter solute receptor, TAXI family" evidence="1">
    <location>
        <begin position="22"/>
        <end position="341"/>
    </location>
</feature>